<evidence type="ECO:0000256" key="1">
    <source>
        <dbReference type="SAM" id="MobiDB-lite"/>
    </source>
</evidence>
<feature type="compositionally biased region" description="Pro residues" evidence="1">
    <location>
        <begin position="343"/>
        <end position="352"/>
    </location>
</feature>
<feature type="region of interest" description="Disordered" evidence="1">
    <location>
        <begin position="292"/>
        <end position="398"/>
    </location>
</feature>
<sequence length="398" mass="40437">MLDGAVEDYRAVVEELCTAARGAWTGPQVTPEELAETTGTVRGFNPTAVLESATAAGGSTQPDVVADRVSEVISELGGEGIGKLIGEKLGAVVTEYLEHRTRQDQVLAKAARAMSANATLCRMSGEAAGVTARATLSAIRAQARMIDEAYGDGDWDCFRRLVSAAATLVDECAHEIWGLCVDRDETMCGGLNHLMTGQAAVADAPAAPLTPAAETLFDAAAQRYPRRPLPGGDPGSPGPVPPDVSASGGEWAGSGIDPRPCTGILGAIGVGTALIGAGLLAELAHDAPDQFSCGTGVPDVPDLPGVPESPEPDTVAGSPPEPDNAADGRPEPVPQPESTDPVGGPPPEPEAPAPGDGAPREDPSPGPAPVTAPEPKHDGGYPSSGEENPGTARKVGQW</sequence>
<accession>A0A9Q4CDK6</accession>
<dbReference type="EMBL" id="JAPMKX010000002">
    <property type="protein sequence ID" value="MCX7538142.1"/>
    <property type="molecule type" value="Genomic_DNA"/>
</dbReference>
<feature type="compositionally biased region" description="Low complexity" evidence="1">
    <location>
        <begin position="296"/>
        <end position="306"/>
    </location>
</feature>
<gene>
    <name evidence="2" type="ORF">OS123_06260</name>
</gene>
<name>A0A9Q4CDK6_9CORY</name>
<dbReference type="Proteomes" id="UP001070238">
    <property type="component" value="Unassembled WGS sequence"/>
</dbReference>
<organism evidence="2 3">
    <name type="scientific">Corynebacterium antarcticum</name>
    <dbReference type="NCBI Taxonomy" id="2800405"/>
    <lineage>
        <taxon>Bacteria</taxon>
        <taxon>Bacillati</taxon>
        <taxon>Actinomycetota</taxon>
        <taxon>Actinomycetes</taxon>
        <taxon>Mycobacteriales</taxon>
        <taxon>Corynebacteriaceae</taxon>
        <taxon>Corynebacterium</taxon>
    </lineage>
</organism>
<dbReference type="AlphaFoldDB" id="A0A9Q4CDK6"/>
<evidence type="ECO:0000313" key="2">
    <source>
        <dbReference type="EMBL" id="MCX7538142.1"/>
    </source>
</evidence>
<comment type="caution">
    <text evidence="2">The sequence shown here is derived from an EMBL/GenBank/DDBJ whole genome shotgun (WGS) entry which is preliminary data.</text>
</comment>
<reference evidence="2" key="1">
    <citation type="submission" date="2022-11" db="EMBL/GenBank/DDBJ databases">
        <title>Corynebacterium sp. isolated from Penguins.</title>
        <authorList>
            <person name="Sedlar K."/>
            <person name="Svec P."/>
        </authorList>
    </citation>
    <scope>NUCLEOTIDE SEQUENCE</scope>
    <source>
        <strain evidence="2">P5875</strain>
    </source>
</reference>
<evidence type="ECO:0000313" key="3">
    <source>
        <dbReference type="Proteomes" id="UP001070238"/>
    </source>
</evidence>
<dbReference type="RefSeq" id="WP_267169358.1">
    <property type="nucleotide sequence ID" value="NZ_JAPMKX010000002.1"/>
</dbReference>
<protein>
    <submittedName>
        <fullName evidence="2">Uncharacterized protein</fullName>
    </submittedName>
</protein>
<feature type="region of interest" description="Disordered" evidence="1">
    <location>
        <begin position="224"/>
        <end position="255"/>
    </location>
</feature>
<proteinExistence type="predicted"/>